<keyword evidence="2" id="KW-0472">Membrane</keyword>
<dbReference type="OrthoDB" id="10262869at2759"/>
<evidence type="ECO:0000313" key="4">
    <source>
        <dbReference type="Proteomes" id="UP000179807"/>
    </source>
</evidence>
<sequence>MKPTKSEDKYVSPLPQLLVSEAIHEFEKKYENMTDKSTHIEINICNMGVKPGFAMASQMCRNGQDFETLDDICKFLTTRFSQTLFKVTAKYVLSPQKVLSITFPEKVPSWFNCIVSPNGSMTPQQIFYFRAYAYFFLGLFQGAFLHFGYKATPALDNKPPLLSLLFRLESLDGSWEFMSNTKH</sequence>
<protein>
    <recommendedName>
        <fullName evidence="5">Trafficking protein particle complex subunit</fullName>
    </recommendedName>
</protein>
<dbReference type="AlphaFoldDB" id="A0A1J4KFN7"/>
<evidence type="ECO:0008006" key="5">
    <source>
        <dbReference type="Google" id="ProtNLM"/>
    </source>
</evidence>
<feature type="transmembrane region" description="Helical" evidence="2">
    <location>
        <begin position="131"/>
        <end position="149"/>
    </location>
</feature>
<evidence type="ECO:0000313" key="3">
    <source>
        <dbReference type="EMBL" id="OHT10035.1"/>
    </source>
</evidence>
<organism evidence="3 4">
    <name type="scientific">Tritrichomonas foetus</name>
    <dbReference type="NCBI Taxonomy" id="1144522"/>
    <lineage>
        <taxon>Eukaryota</taxon>
        <taxon>Metamonada</taxon>
        <taxon>Parabasalia</taxon>
        <taxon>Tritrichomonadida</taxon>
        <taxon>Tritrichomonadidae</taxon>
        <taxon>Tritrichomonas</taxon>
    </lineage>
</organism>
<keyword evidence="2" id="KW-0812">Transmembrane</keyword>
<comment type="similarity">
    <text evidence="1">Belongs to the TRAPP small subunits family. BET3 subfamily.</text>
</comment>
<dbReference type="GeneID" id="94836324"/>
<keyword evidence="4" id="KW-1185">Reference proteome</keyword>
<reference evidence="3" key="1">
    <citation type="submission" date="2016-10" db="EMBL/GenBank/DDBJ databases">
        <authorList>
            <person name="Benchimol M."/>
            <person name="Almeida L.G."/>
            <person name="Vasconcelos A.T."/>
            <person name="Perreira-Neves A."/>
            <person name="Rosa I.A."/>
            <person name="Tasca T."/>
            <person name="Bogo M.R."/>
            <person name="de Souza W."/>
        </authorList>
    </citation>
    <scope>NUCLEOTIDE SEQUENCE [LARGE SCALE GENOMIC DNA]</scope>
    <source>
        <strain evidence="3">K</strain>
    </source>
</reference>
<dbReference type="InterPro" id="IPR024096">
    <property type="entry name" value="NO_sig/Golgi_transp_ligand-bd"/>
</dbReference>
<accession>A0A1J4KFN7</accession>
<dbReference type="Pfam" id="PF04051">
    <property type="entry name" value="TRAPP"/>
    <property type="match status" value="1"/>
</dbReference>
<dbReference type="SUPFAM" id="SSF111126">
    <property type="entry name" value="Ligand-binding domain in the NO signalling and Golgi transport"/>
    <property type="match status" value="1"/>
</dbReference>
<evidence type="ECO:0000256" key="1">
    <source>
        <dbReference type="ARBA" id="ARBA00006218"/>
    </source>
</evidence>
<proteinExistence type="inferred from homology"/>
<evidence type="ECO:0000256" key="2">
    <source>
        <dbReference type="SAM" id="Phobius"/>
    </source>
</evidence>
<dbReference type="RefSeq" id="XP_068363171.1">
    <property type="nucleotide sequence ID" value="XM_068501620.1"/>
</dbReference>
<name>A0A1J4KFN7_9EUKA</name>
<dbReference type="InterPro" id="IPR007194">
    <property type="entry name" value="TRAPP_component"/>
</dbReference>
<dbReference type="EMBL" id="MLAK01000623">
    <property type="protein sequence ID" value="OHT10035.1"/>
    <property type="molecule type" value="Genomic_DNA"/>
</dbReference>
<dbReference type="Gene3D" id="3.30.1380.20">
    <property type="entry name" value="Trafficking protein particle complex subunit 3"/>
    <property type="match status" value="1"/>
</dbReference>
<dbReference type="VEuPathDB" id="TrichDB:TRFO_20838"/>
<dbReference type="Proteomes" id="UP000179807">
    <property type="component" value="Unassembled WGS sequence"/>
</dbReference>
<gene>
    <name evidence="3" type="ORF">TRFO_20838</name>
</gene>
<comment type="caution">
    <text evidence="3">The sequence shown here is derived from an EMBL/GenBank/DDBJ whole genome shotgun (WGS) entry which is preliminary data.</text>
</comment>
<keyword evidence="2" id="KW-1133">Transmembrane helix</keyword>